<dbReference type="BioCyc" id="FCF748224-HMP:GTSS-2260-MONOMER"/>
<protein>
    <submittedName>
        <fullName evidence="2">Uncharacterized protein</fullName>
    </submittedName>
</protein>
<proteinExistence type="predicted"/>
<dbReference type="EMBL" id="AECU01000014">
    <property type="protein sequence ID" value="EFQ08347.1"/>
    <property type="molecule type" value="Genomic_DNA"/>
</dbReference>
<organism evidence="2 3">
    <name type="scientific">Faecalibacterium cf. prausnitzii KLE1255</name>
    <dbReference type="NCBI Taxonomy" id="748224"/>
    <lineage>
        <taxon>Bacteria</taxon>
        <taxon>Bacillati</taxon>
        <taxon>Bacillota</taxon>
        <taxon>Clostridia</taxon>
        <taxon>Eubacteriales</taxon>
        <taxon>Oscillospiraceae</taxon>
        <taxon>Faecalibacterium</taxon>
    </lineage>
</organism>
<dbReference type="STRING" id="748224.HMPREF9436_00125"/>
<comment type="caution">
    <text evidence="2">The sequence shown here is derived from an EMBL/GenBank/DDBJ whole genome shotgun (WGS) entry which is preliminary data.</text>
</comment>
<dbReference type="HOGENOM" id="CLU_3098990_0_0_9"/>
<dbReference type="AlphaFoldDB" id="E2ZEP6"/>
<feature type="region of interest" description="Disordered" evidence="1">
    <location>
        <begin position="1"/>
        <end position="29"/>
    </location>
</feature>
<evidence type="ECO:0000313" key="2">
    <source>
        <dbReference type="EMBL" id="EFQ08347.1"/>
    </source>
</evidence>
<name>E2ZEP6_9FIRM</name>
<feature type="compositionally biased region" description="Polar residues" evidence="1">
    <location>
        <begin position="1"/>
        <end position="10"/>
    </location>
</feature>
<evidence type="ECO:0000256" key="1">
    <source>
        <dbReference type="SAM" id="MobiDB-lite"/>
    </source>
</evidence>
<sequence>MRALPQQSGTLPALPSSAALPKHAATARKTVSEGYYTMKPRKEKALFTNES</sequence>
<accession>E2ZEP6</accession>
<dbReference type="Proteomes" id="UP000006028">
    <property type="component" value="Unassembled WGS sequence"/>
</dbReference>
<reference evidence="2 3" key="1">
    <citation type="submission" date="2010-08" db="EMBL/GenBank/DDBJ databases">
        <authorList>
            <person name="Weinstock G."/>
            <person name="Sodergren E."/>
            <person name="Clifton S."/>
            <person name="Fulton L."/>
            <person name="Fulton B."/>
            <person name="Courtney L."/>
            <person name="Fronick C."/>
            <person name="Harrison M."/>
            <person name="Strong C."/>
            <person name="Farmer C."/>
            <person name="Delahaunty K."/>
            <person name="Markovic C."/>
            <person name="Hall O."/>
            <person name="Minx P."/>
            <person name="Tomlinson C."/>
            <person name="Mitreva M."/>
            <person name="Hou S."/>
            <person name="Chen J."/>
            <person name="Wollam A."/>
            <person name="Pepin K.H."/>
            <person name="Johnson M."/>
            <person name="Bhonagiri V."/>
            <person name="Zhang X."/>
            <person name="Suruliraj S."/>
            <person name="Warren W."/>
            <person name="Chinwalla A."/>
            <person name="Mardis E.R."/>
            <person name="Wilson R.K."/>
        </authorList>
    </citation>
    <scope>NUCLEOTIDE SEQUENCE [LARGE SCALE GENOMIC DNA]</scope>
    <source>
        <strain evidence="2 3">KLE1255</strain>
    </source>
</reference>
<evidence type="ECO:0000313" key="3">
    <source>
        <dbReference type="Proteomes" id="UP000006028"/>
    </source>
</evidence>
<gene>
    <name evidence="2" type="ORF">HMPREF9436_00125</name>
</gene>